<organism evidence="3 4">
    <name type="scientific">Grifola frondosa</name>
    <name type="common">Maitake</name>
    <name type="synonym">Polyporus frondosus</name>
    <dbReference type="NCBI Taxonomy" id="5627"/>
    <lineage>
        <taxon>Eukaryota</taxon>
        <taxon>Fungi</taxon>
        <taxon>Dikarya</taxon>
        <taxon>Basidiomycota</taxon>
        <taxon>Agaricomycotina</taxon>
        <taxon>Agaricomycetes</taxon>
        <taxon>Polyporales</taxon>
        <taxon>Grifolaceae</taxon>
        <taxon>Grifola</taxon>
    </lineage>
</organism>
<name>A0A1C7LY19_GRIFR</name>
<evidence type="ECO:0000313" key="3">
    <source>
        <dbReference type="EMBL" id="OBZ69027.1"/>
    </source>
</evidence>
<dbReference type="PANTHER" id="PTHR43625">
    <property type="entry name" value="AFLATOXIN B1 ALDEHYDE REDUCTASE"/>
    <property type="match status" value="1"/>
</dbReference>
<evidence type="ECO:0000313" key="4">
    <source>
        <dbReference type="Proteomes" id="UP000092993"/>
    </source>
</evidence>
<proteinExistence type="predicted"/>
<keyword evidence="1" id="KW-0560">Oxidoreductase</keyword>
<feature type="domain" description="NADP-dependent oxidoreductase" evidence="2">
    <location>
        <begin position="39"/>
        <end position="326"/>
    </location>
</feature>
<dbReference type="SUPFAM" id="SSF51430">
    <property type="entry name" value="NAD(P)-linked oxidoreductase"/>
    <property type="match status" value="1"/>
</dbReference>
<dbReference type="InterPro" id="IPR036812">
    <property type="entry name" value="NAD(P)_OxRdtase_dom_sf"/>
</dbReference>
<dbReference type="Pfam" id="PF00248">
    <property type="entry name" value="Aldo_ket_red"/>
    <property type="match status" value="1"/>
</dbReference>
<protein>
    <submittedName>
        <fullName evidence="3">Pyridoxal reductase</fullName>
    </submittedName>
</protein>
<evidence type="ECO:0000259" key="2">
    <source>
        <dbReference type="Pfam" id="PF00248"/>
    </source>
</evidence>
<dbReference type="OMA" id="PSVENCV"/>
<dbReference type="AlphaFoldDB" id="A0A1C7LY19"/>
<dbReference type="PANTHER" id="PTHR43625:SF78">
    <property type="entry name" value="PYRIDOXAL REDUCTASE-RELATED"/>
    <property type="match status" value="1"/>
</dbReference>
<dbReference type="Gene3D" id="3.20.20.100">
    <property type="entry name" value="NADP-dependent oxidoreductase domain"/>
    <property type="match status" value="1"/>
</dbReference>
<dbReference type="InterPro" id="IPR050791">
    <property type="entry name" value="Aldo-Keto_reductase"/>
</dbReference>
<dbReference type="GO" id="GO:0016491">
    <property type="term" value="F:oxidoreductase activity"/>
    <property type="evidence" value="ECO:0007669"/>
    <property type="project" value="UniProtKB-KW"/>
</dbReference>
<dbReference type="STRING" id="5627.A0A1C7LY19"/>
<dbReference type="GO" id="GO:0005737">
    <property type="term" value="C:cytoplasm"/>
    <property type="evidence" value="ECO:0007669"/>
    <property type="project" value="TreeGrafter"/>
</dbReference>
<sequence>MALSQDIVPNTVQLGGTAKDVTAGKVAHGLMGITHFRVPTISDEDAFEAIKTGVDALPPGVKMFLSSAEFYGPKLSTANVELLARFYERYPAYADKTFLSVKGGLKPGALHPDSSPENLRRSVDLINATLRGTKKLDLFAPARVDPNVPVEESTKTLVEFVEEGKFDHIGLSECSAKTLRRANAVHPIAVAEIEVSLWSYEEETKKVLATAEELGIAIAAYSPLGHGFLTGTIRSSDDLDNGDVRKRFPRFKDENIKHNIAIVDAIKAIAERKQITPAQLCIAWVGSLGPQVMPLPGSSNKTRTLENIAAADIKLSQDDLTEIAAVLARHEVRGNRLTGDSAFLWG</sequence>
<gene>
    <name evidence="3" type="primary">plr1_0</name>
    <name evidence="3" type="ORF">A0H81_11230</name>
</gene>
<evidence type="ECO:0000256" key="1">
    <source>
        <dbReference type="ARBA" id="ARBA00023002"/>
    </source>
</evidence>
<dbReference type="InterPro" id="IPR023210">
    <property type="entry name" value="NADP_OxRdtase_dom"/>
</dbReference>
<dbReference type="OrthoDB" id="37537at2759"/>
<dbReference type="CDD" id="cd19077">
    <property type="entry name" value="AKR_AKR8A1-2"/>
    <property type="match status" value="1"/>
</dbReference>
<reference evidence="3 4" key="1">
    <citation type="submission" date="2016-03" db="EMBL/GenBank/DDBJ databases">
        <title>Whole genome sequencing of Grifola frondosa 9006-11.</title>
        <authorList>
            <person name="Min B."/>
            <person name="Park H."/>
            <person name="Kim J.-G."/>
            <person name="Cho H."/>
            <person name="Oh Y.-L."/>
            <person name="Kong W.-S."/>
            <person name="Choi I.-G."/>
        </authorList>
    </citation>
    <scope>NUCLEOTIDE SEQUENCE [LARGE SCALE GENOMIC DNA]</scope>
    <source>
        <strain evidence="3 4">9006-11</strain>
    </source>
</reference>
<dbReference type="Proteomes" id="UP000092993">
    <property type="component" value="Unassembled WGS sequence"/>
</dbReference>
<keyword evidence="4" id="KW-1185">Reference proteome</keyword>
<comment type="caution">
    <text evidence="3">The sequence shown here is derived from an EMBL/GenBank/DDBJ whole genome shotgun (WGS) entry which is preliminary data.</text>
</comment>
<dbReference type="EMBL" id="LUGG01000019">
    <property type="protein sequence ID" value="OBZ69027.1"/>
    <property type="molecule type" value="Genomic_DNA"/>
</dbReference>
<accession>A0A1C7LY19</accession>